<feature type="domain" description="Glycosyltransferase subfamily 4-like N-terminal" evidence="3">
    <location>
        <begin position="38"/>
        <end position="204"/>
    </location>
</feature>
<dbReference type="HOGENOM" id="CLU_775479_0_0_7"/>
<dbReference type="AlphaFoldDB" id="B9M4D2"/>
<dbReference type="Pfam" id="PF00534">
    <property type="entry name" value="Glycos_transf_1"/>
    <property type="match status" value="1"/>
</dbReference>
<dbReference type="InterPro" id="IPR028098">
    <property type="entry name" value="Glyco_trans_4-like_N"/>
</dbReference>
<dbReference type="PANTHER" id="PTHR46401">
    <property type="entry name" value="GLYCOSYLTRANSFERASE WBBK-RELATED"/>
    <property type="match status" value="1"/>
</dbReference>
<dbReference type="PANTHER" id="PTHR46401:SF2">
    <property type="entry name" value="GLYCOSYLTRANSFERASE WBBK-RELATED"/>
    <property type="match status" value="1"/>
</dbReference>
<dbReference type="GO" id="GO:0016757">
    <property type="term" value="F:glycosyltransferase activity"/>
    <property type="evidence" value="ECO:0007669"/>
    <property type="project" value="InterPro"/>
</dbReference>
<dbReference type="eggNOG" id="COG0438">
    <property type="taxonomic scope" value="Bacteria"/>
</dbReference>
<dbReference type="Proteomes" id="UP000007721">
    <property type="component" value="Chromosome"/>
</dbReference>
<keyword evidence="5" id="KW-1185">Reference proteome</keyword>
<protein>
    <submittedName>
        <fullName evidence="4">Glycosyltransferase</fullName>
    </submittedName>
</protein>
<dbReference type="GO" id="GO:0009103">
    <property type="term" value="P:lipopolysaccharide biosynthetic process"/>
    <property type="evidence" value="ECO:0007669"/>
    <property type="project" value="TreeGrafter"/>
</dbReference>
<dbReference type="EMBL" id="CP001390">
    <property type="protein sequence ID" value="ACM21587.1"/>
    <property type="molecule type" value="Genomic_DNA"/>
</dbReference>
<reference evidence="4 5" key="1">
    <citation type="submission" date="2009-01" db="EMBL/GenBank/DDBJ databases">
        <title>Complete sequence of Geobacter sp. FRC-32.</title>
        <authorList>
            <consortium name="US DOE Joint Genome Institute"/>
            <person name="Lucas S."/>
            <person name="Copeland A."/>
            <person name="Lapidus A."/>
            <person name="Glavina del Rio T."/>
            <person name="Dalin E."/>
            <person name="Tice H."/>
            <person name="Bruce D."/>
            <person name="Goodwin L."/>
            <person name="Pitluck S."/>
            <person name="Saunders E."/>
            <person name="Brettin T."/>
            <person name="Detter J.C."/>
            <person name="Han C."/>
            <person name="Larimer F."/>
            <person name="Land M."/>
            <person name="Hauser L."/>
            <person name="Kyrpides N."/>
            <person name="Ovchinnikova G."/>
            <person name="Kostka J."/>
            <person name="Richardson P."/>
        </authorList>
    </citation>
    <scope>NUCLEOTIDE SEQUENCE [LARGE SCALE GENOMIC DNA]</scope>
    <source>
        <strain evidence="5">DSM 22248 / JCM 15807 / FRC-32</strain>
    </source>
</reference>
<name>B9M4D2_GEODF</name>
<organism evidence="4 5">
    <name type="scientific">Geotalea daltonii (strain DSM 22248 / JCM 15807 / FRC-32)</name>
    <name type="common">Geobacter daltonii</name>
    <dbReference type="NCBI Taxonomy" id="316067"/>
    <lineage>
        <taxon>Bacteria</taxon>
        <taxon>Pseudomonadati</taxon>
        <taxon>Thermodesulfobacteriota</taxon>
        <taxon>Desulfuromonadia</taxon>
        <taxon>Geobacterales</taxon>
        <taxon>Geobacteraceae</taxon>
        <taxon>Geotalea</taxon>
    </lineage>
</organism>
<evidence type="ECO:0000256" key="1">
    <source>
        <dbReference type="ARBA" id="ARBA00022679"/>
    </source>
</evidence>
<feature type="domain" description="Glycosyl transferase family 1" evidence="2">
    <location>
        <begin position="207"/>
        <end position="359"/>
    </location>
</feature>
<evidence type="ECO:0000259" key="2">
    <source>
        <dbReference type="Pfam" id="PF00534"/>
    </source>
</evidence>
<dbReference type="Gene3D" id="3.40.50.2000">
    <property type="entry name" value="Glycogen Phosphorylase B"/>
    <property type="match status" value="2"/>
</dbReference>
<dbReference type="SUPFAM" id="SSF53756">
    <property type="entry name" value="UDP-Glycosyltransferase/glycogen phosphorylase"/>
    <property type="match status" value="1"/>
</dbReference>
<evidence type="ECO:0000313" key="4">
    <source>
        <dbReference type="EMBL" id="ACM21587.1"/>
    </source>
</evidence>
<dbReference type="InterPro" id="IPR001296">
    <property type="entry name" value="Glyco_trans_1"/>
</dbReference>
<evidence type="ECO:0000313" key="5">
    <source>
        <dbReference type="Proteomes" id="UP000007721"/>
    </source>
</evidence>
<dbReference type="Pfam" id="PF13439">
    <property type="entry name" value="Glyco_transf_4"/>
    <property type="match status" value="1"/>
</dbReference>
<dbReference type="RefSeq" id="WP_012648315.1">
    <property type="nucleotide sequence ID" value="NC_011979.1"/>
</dbReference>
<dbReference type="STRING" id="316067.Geob_3244"/>
<gene>
    <name evidence="4" type="ordered locus">Geob_3244</name>
</gene>
<evidence type="ECO:0000259" key="3">
    <source>
        <dbReference type="Pfam" id="PF13439"/>
    </source>
</evidence>
<accession>B9M4D2</accession>
<proteinExistence type="predicted"/>
<sequence length="397" mass="44387">MVVKSATRKRFSVWNQQQGLSSEASAAPRRILMTTDTVGGVWHYSLELARGLAKFGVEVALATMGPLPTAEQRRQVARIHNITLFESSYRLEWMEDPWEDVEKCGAWLMNLEDELKPDLVHLNGYAHADLPWNCPCMVVAHSCVISWWEAVKKEPIPQRLGPYRERVAQGLARAHLVAAPTAAMLNAVETSYLPLANTRVIYNGRCRKRYRPDNKINFILSVGRIWDEAKNINAIAELAGSLPWPVFIAGEQKHPEGETTFLDNVNHLGNLPPARLAPWFATAAIYALPARYEPFGLTVLEAALSGCALVLGDIPSLRELWEGAAVFVPPDDADVLADVLQSLCQDRTLRERMAEKAFERSRFFNPDKMAAEYFAAYLSLNSGLRRQAPDEAVNFSS</sequence>
<dbReference type="CAZy" id="GT4">
    <property type="family name" value="Glycosyltransferase Family 4"/>
</dbReference>
<keyword evidence="1 4" id="KW-0808">Transferase</keyword>
<dbReference type="KEGG" id="geo:Geob_3244"/>
<dbReference type="CDD" id="cd03801">
    <property type="entry name" value="GT4_PimA-like"/>
    <property type="match status" value="1"/>
</dbReference>